<feature type="transmembrane region" description="Helical" evidence="8">
    <location>
        <begin position="237"/>
        <end position="258"/>
    </location>
</feature>
<dbReference type="InterPro" id="IPR051789">
    <property type="entry name" value="Bact_Polyamine_Transport"/>
</dbReference>
<accession>A0A4R1EYG1</accession>
<evidence type="ECO:0000256" key="8">
    <source>
        <dbReference type="RuleBase" id="RU363032"/>
    </source>
</evidence>
<dbReference type="Gene3D" id="1.10.3720.10">
    <property type="entry name" value="MetI-like"/>
    <property type="match status" value="1"/>
</dbReference>
<reference evidence="10 11" key="1">
    <citation type="submission" date="2019-03" db="EMBL/GenBank/DDBJ databases">
        <title>Genomic Encyclopedia of Type Strains, Phase IV (KMG-IV): sequencing the most valuable type-strain genomes for metagenomic binning, comparative biology and taxonomic classification.</title>
        <authorList>
            <person name="Goeker M."/>
        </authorList>
    </citation>
    <scope>NUCLEOTIDE SEQUENCE [LARGE SCALE GENOMIC DNA]</scope>
    <source>
        <strain evidence="10 11">DSM 24830</strain>
    </source>
</reference>
<sequence length="265" mass="28803">MSRFLKISLFAGFSFLYIPIFILIFYSFNASKRGAVWGGFSTEWYGKLLQDQQILDAAWISFKVAFLSASGAVIIGTLAAVVLVRMGKFRGRSMFSGLVSAPLVMPEVITGISLLLLFISFKEFLGWPQQRGIATIVIAHTTFTAAFVVLVVQSRLYALDKSLEEASADLGATPFETFFYVTVPIIAPSLAAGWMLAFILSFDDLVIASFTSGPGSTTLPMLIYSKVKIAVSPDVNALATIIVVSISLVIAALAIFAFKNQKQEH</sequence>
<keyword evidence="4" id="KW-1003">Cell membrane</keyword>
<dbReference type="InterPro" id="IPR035906">
    <property type="entry name" value="MetI-like_sf"/>
</dbReference>
<feature type="transmembrane region" description="Helical" evidence="8">
    <location>
        <begin position="133"/>
        <end position="157"/>
    </location>
</feature>
<evidence type="ECO:0000256" key="7">
    <source>
        <dbReference type="ARBA" id="ARBA00023136"/>
    </source>
</evidence>
<dbReference type="SUPFAM" id="SSF161098">
    <property type="entry name" value="MetI-like"/>
    <property type="match status" value="1"/>
</dbReference>
<evidence type="ECO:0000256" key="5">
    <source>
        <dbReference type="ARBA" id="ARBA00022692"/>
    </source>
</evidence>
<feature type="transmembrane region" description="Helical" evidence="8">
    <location>
        <begin position="95"/>
        <end position="121"/>
    </location>
</feature>
<dbReference type="GO" id="GO:0005886">
    <property type="term" value="C:plasma membrane"/>
    <property type="evidence" value="ECO:0007669"/>
    <property type="project" value="UniProtKB-SubCell"/>
</dbReference>
<dbReference type="PANTHER" id="PTHR43848:SF2">
    <property type="entry name" value="PUTRESCINE TRANSPORT SYSTEM PERMEASE PROTEIN POTI"/>
    <property type="match status" value="1"/>
</dbReference>
<keyword evidence="11" id="KW-1185">Reference proteome</keyword>
<evidence type="ECO:0000256" key="3">
    <source>
        <dbReference type="ARBA" id="ARBA00022448"/>
    </source>
</evidence>
<gene>
    <name evidence="10" type="ORF">EV695_3799</name>
</gene>
<evidence type="ECO:0000256" key="2">
    <source>
        <dbReference type="ARBA" id="ARBA00007069"/>
    </source>
</evidence>
<dbReference type="CDD" id="cd06261">
    <property type="entry name" value="TM_PBP2"/>
    <property type="match status" value="1"/>
</dbReference>
<feature type="transmembrane region" description="Helical" evidence="8">
    <location>
        <begin position="7"/>
        <end position="28"/>
    </location>
</feature>
<comment type="similarity">
    <text evidence="2">Belongs to the binding-protein-dependent transport system permease family. CysTW subfamily.</text>
</comment>
<protein>
    <submittedName>
        <fullName evidence="10">Putrescine transport system permease protein</fullName>
    </submittedName>
</protein>
<keyword evidence="5 8" id="KW-0812">Transmembrane</keyword>
<name>A0A4R1EYG1_9GAMM</name>
<dbReference type="RefSeq" id="WP_131907548.1">
    <property type="nucleotide sequence ID" value="NZ_BAAAFU010000007.1"/>
</dbReference>
<dbReference type="EMBL" id="SMFQ01000005">
    <property type="protein sequence ID" value="TCJ83061.1"/>
    <property type="molecule type" value="Genomic_DNA"/>
</dbReference>
<evidence type="ECO:0000259" key="9">
    <source>
        <dbReference type="PROSITE" id="PS50928"/>
    </source>
</evidence>
<feature type="transmembrane region" description="Helical" evidence="8">
    <location>
        <begin position="178"/>
        <end position="199"/>
    </location>
</feature>
<dbReference type="OrthoDB" id="9782004at2"/>
<dbReference type="Proteomes" id="UP000294887">
    <property type="component" value="Unassembled WGS sequence"/>
</dbReference>
<comment type="caution">
    <text evidence="10">The sequence shown here is derived from an EMBL/GenBank/DDBJ whole genome shotgun (WGS) entry which is preliminary data.</text>
</comment>
<evidence type="ECO:0000256" key="6">
    <source>
        <dbReference type="ARBA" id="ARBA00022989"/>
    </source>
</evidence>
<keyword evidence="6 8" id="KW-1133">Transmembrane helix</keyword>
<dbReference type="InterPro" id="IPR000515">
    <property type="entry name" value="MetI-like"/>
</dbReference>
<dbReference type="PANTHER" id="PTHR43848">
    <property type="entry name" value="PUTRESCINE TRANSPORT SYSTEM PERMEASE PROTEIN POTI"/>
    <property type="match status" value="1"/>
</dbReference>
<evidence type="ECO:0000313" key="10">
    <source>
        <dbReference type="EMBL" id="TCJ83061.1"/>
    </source>
</evidence>
<evidence type="ECO:0000313" key="11">
    <source>
        <dbReference type="Proteomes" id="UP000294887"/>
    </source>
</evidence>
<comment type="subcellular location">
    <subcellularLocation>
        <location evidence="1 8">Cell membrane</location>
        <topology evidence="1 8">Multi-pass membrane protein</topology>
    </subcellularLocation>
</comment>
<evidence type="ECO:0000256" key="4">
    <source>
        <dbReference type="ARBA" id="ARBA00022475"/>
    </source>
</evidence>
<dbReference type="PROSITE" id="PS50928">
    <property type="entry name" value="ABC_TM1"/>
    <property type="match status" value="1"/>
</dbReference>
<dbReference type="Pfam" id="PF00528">
    <property type="entry name" value="BPD_transp_1"/>
    <property type="match status" value="1"/>
</dbReference>
<proteinExistence type="inferred from homology"/>
<feature type="domain" description="ABC transmembrane type-1" evidence="9">
    <location>
        <begin position="58"/>
        <end position="254"/>
    </location>
</feature>
<evidence type="ECO:0000256" key="1">
    <source>
        <dbReference type="ARBA" id="ARBA00004651"/>
    </source>
</evidence>
<dbReference type="GO" id="GO:0055085">
    <property type="term" value="P:transmembrane transport"/>
    <property type="evidence" value="ECO:0007669"/>
    <property type="project" value="InterPro"/>
</dbReference>
<feature type="transmembrane region" description="Helical" evidence="8">
    <location>
        <begin position="57"/>
        <end position="83"/>
    </location>
</feature>
<organism evidence="10 11">
    <name type="scientific">Cocleimonas flava</name>
    <dbReference type="NCBI Taxonomy" id="634765"/>
    <lineage>
        <taxon>Bacteria</taxon>
        <taxon>Pseudomonadati</taxon>
        <taxon>Pseudomonadota</taxon>
        <taxon>Gammaproteobacteria</taxon>
        <taxon>Thiotrichales</taxon>
        <taxon>Thiotrichaceae</taxon>
        <taxon>Cocleimonas</taxon>
    </lineage>
</organism>
<keyword evidence="7 8" id="KW-0472">Membrane</keyword>
<keyword evidence="3 8" id="KW-0813">Transport</keyword>
<dbReference type="AlphaFoldDB" id="A0A4R1EYG1"/>